<accession>A0A9P1C8J3</accession>
<reference evidence="4" key="2">
    <citation type="submission" date="2024-04" db="EMBL/GenBank/DDBJ databases">
        <authorList>
            <person name="Chen Y."/>
            <person name="Shah S."/>
            <person name="Dougan E. K."/>
            <person name="Thang M."/>
            <person name="Chan C."/>
        </authorList>
    </citation>
    <scope>NUCLEOTIDE SEQUENCE [LARGE SCALE GENOMIC DNA]</scope>
</reference>
<dbReference type="EMBL" id="CAMXCT010002469">
    <property type="protein sequence ID" value="CAI3998371.1"/>
    <property type="molecule type" value="Genomic_DNA"/>
</dbReference>
<reference evidence="2" key="1">
    <citation type="submission" date="2022-10" db="EMBL/GenBank/DDBJ databases">
        <authorList>
            <person name="Chen Y."/>
            <person name="Dougan E. K."/>
            <person name="Chan C."/>
            <person name="Rhodes N."/>
            <person name="Thang M."/>
        </authorList>
    </citation>
    <scope>NUCLEOTIDE SEQUENCE</scope>
</reference>
<dbReference type="EMBL" id="CAMXCT020001097">
    <property type="protein sequence ID" value="CAL1139982.1"/>
    <property type="molecule type" value="Genomic_DNA"/>
</dbReference>
<protein>
    <recommendedName>
        <fullName evidence="6">Secreted protein</fullName>
    </recommendedName>
</protein>
<dbReference type="AlphaFoldDB" id="A0A9P1C8J3"/>
<proteinExistence type="predicted"/>
<name>A0A9P1C8J3_9DINO</name>
<evidence type="ECO:0000313" key="5">
    <source>
        <dbReference type="Proteomes" id="UP001152797"/>
    </source>
</evidence>
<dbReference type="Proteomes" id="UP001152797">
    <property type="component" value="Unassembled WGS sequence"/>
</dbReference>
<keyword evidence="5" id="KW-1185">Reference proteome</keyword>
<dbReference type="EMBL" id="CAMXCT030002469">
    <property type="protein sequence ID" value="CAL4785683.1"/>
    <property type="molecule type" value="Genomic_DNA"/>
</dbReference>
<dbReference type="OrthoDB" id="442359at2759"/>
<evidence type="ECO:0000256" key="1">
    <source>
        <dbReference type="SAM" id="SignalP"/>
    </source>
</evidence>
<dbReference type="EMBL" id="CAMXCT020002469">
    <property type="protein sequence ID" value="CAL1151746.1"/>
    <property type="molecule type" value="Genomic_DNA"/>
</dbReference>
<sequence length="155" mass="17984">MVARTVIYLYIMSILGLCWCIEQPSSSLLEKHTAFQWLCKQTKVYRVFVWIGSYGHDCPKPTFLYSNYQFFQKLYLPLPDREWTSSMVRRYVDGSGVQRICGDCDLKASQHYPVRFGCAVAECFLEHYELVKETAEKTQSILQASPPKKEAKDTC</sequence>
<dbReference type="EMBL" id="CAMXCT030001097">
    <property type="protein sequence ID" value="CAL4773919.1"/>
    <property type="molecule type" value="Genomic_DNA"/>
</dbReference>
<evidence type="ECO:0008006" key="6">
    <source>
        <dbReference type="Google" id="ProtNLM"/>
    </source>
</evidence>
<feature type="signal peptide" evidence="1">
    <location>
        <begin position="1"/>
        <end position="20"/>
    </location>
</feature>
<gene>
    <name evidence="2" type="ORF">C1SCF055_LOCUS13950</name>
    <name evidence="3" type="ORF">C1SCF055_LOCUS24679</name>
</gene>
<evidence type="ECO:0000313" key="2">
    <source>
        <dbReference type="EMBL" id="CAI3986607.1"/>
    </source>
</evidence>
<comment type="caution">
    <text evidence="2">The sequence shown here is derived from an EMBL/GenBank/DDBJ whole genome shotgun (WGS) entry which is preliminary data.</text>
</comment>
<evidence type="ECO:0000313" key="3">
    <source>
        <dbReference type="EMBL" id="CAI3998371.1"/>
    </source>
</evidence>
<dbReference type="EMBL" id="CAMXCT010001097">
    <property type="protein sequence ID" value="CAI3986607.1"/>
    <property type="molecule type" value="Genomic_DNA"/>
</dbReference>
<evidence type="ECO:0000313" key="4">
    <source>
        <dbReference type="EMBL" id="CAL1139982.1"/>
    </source>
</evidence>
<organism evidence="2">
    <name type="scientific">Cladocopium goreaui</name>
    <dbReference type="NCBI Taxonomy" id="2562237"/>
    <lineage>
        <taxon>Eukaryota</taxon>
        <taxon>Sar</taxon>
        <taxon>Alveolata</taxon>
        <taxon>Dinophyceae</taxon>
        <taxon>Suessiales</taxon>
        <taxon>Symbiodiniaceae</taxon>
        <taxon>Cladocopium</taxon>
    </lineage>
</organism>
<feature type="chain" id="PRO_5043270215" description="Secreted protein" evidence="1">
    <location>
        <begin position="21"/>
        <end position="155"/>
    </location>
</feature>
<keyword evidence="1" id="KW-0732">Signal</keyword>